<evidence type="ECO:0000313" key="2">
    <source>
        <dbReference type="Proteomes" id="UP000283523"/>
    </source>
</evidence>
<dbReference type="GO" id="GO:0003677">
    <property type="term" value="F:DNA binding"/>
    <property type="evidence" value="ECO:0007669"/>
    <property type="project" value="InterPro"/>
</dbReference>
<dbReference type="Proteomes" id="UP000283523">
    <property type="component" value="Unassembled WGS sequence"/>
</dbReference>
<proteinExistence type="predicted"/>
<reference evidence="1 2" key="1">
    <citation type="submission" date="2018-08" db="EMBL/GenBank/DDBJ databases">
        <title>Fibrisoma montanum sp. nov., isolated from Danxia mountain soil.</title>
        <authorList>
            <person name="Huang Y."/>
        </authorList>
    </citation>
    <scope>NUCLEOTIDE SEQUENCE [LARGE SCALE GENOMIC DNA]</scope>
    <source>
        <strain evidence="1 2">HYT19</strain>
    </source>
</reference>
<evidence type="ECO:0000313" key="1">
    <source>
        <dbReference type="EMBL" id="RIV20507.1"/>
    </source>
</evidence>
<comment type="caution">
    <text evidence="1">The sequence shown here is derived from an EMBL/GenBank/DDBJ whole genome shotgun (WGS) entry which is preliminary data.</text>
</comment>
<dbReference type="AlphaFoldDB" id="A0A418M3W5"/>
<dbReference type="RefSeq" id="WP_119669675.1">
    <property type="nucleotide sequence ID" value="NZ_QXED01000006.1"/>
</dbReference>
<accession>A0A418M3W5</accession>
<protein>
    <submittedName>
        <fullName evidence="1">Uncharacterized protein</fullName>
    </submittedName>
</protein>
<dbReference type="Gene3D" id="1.10.260.40">
    <property type="entry name" value="lambda repressor-like DNA-binding domains"/>
    <property type="match status" value="1"/>
</dbReference>
<dbReference type="EMBL" id="QXED01000006">
    <property type="protein sequence ID" value="RIV20507.1"/>
    <property type="molecule type" value="Genomic_DNA"/>
</dbReference>
<name>A0A418M3W5_9BACT</name>
<keyword evidence="2" id="KW-1185">Reference proteome</keyword>
<dbReference type="OrthoDB" id="964185at2"/>
<organism evidence="1 2">
    <name type="scientific">Fibrisoma montanum</name>
    <dbReference type="NCBI Taxonomy" id="2305895"/>
    <lineage>
        <taxon>Bacteria</taxon>
        <taxon>Pseudomonadati</taxon>
        <taxon>Bacteroidota</taxon>
        <taxon>Cytophagia</taxon>
        <taxon>Cytophagales</taxon>
        <taxon>Spirosomataceae</taxon>
        <taxon>Fibrisoma</taxon>
    </lineage>
</organism>
<sequence length="88" mass="10358">MEIQLNKTEQLLTDNRALINEARSFLEANGKRYDLSEWVTLKEYAKRHNLETISVVSNWINRGRIPAEDIIEVEELNGLKLIRDKVYQ</sequence>
<dbReference type="InterPro" id="IPR010982">
    <property type="entry name" value="Lambda_DNA-bd_dom_sf"/>
</dbReference>
<gene>
    <name evidence="1" type="ORF">DYU11_20905</name>
</gene>